<feature type="region of interest" description="Disordered" evidence="1">
    <location>
        <begin position="50"/>
        <end position="78"/>
    </location>
</feature>
<comment type="caution">
    <text evidence="2">The sequence shown here is derived from an EMBL/GenBank/DDBJ whole genome shotgun (WGS) entry which is preliminary data.</text>
</comment>
<evidence type="ECO:0000313" key="3">
    <source>
        <dbReference type="Proteomes" id="UP000305267"/>
    </source>
</evidence>
<dbReference type="AlphaFoldDB" id="A0A5C4LPT4"/>
<evidence type="ECO:0000313" key="2">
    <source>
        <dbReference type="EMBL" id="TNC16240.1"/>
    </source>
</evidence>
<evidence type="ECO:0000256" key="1">
    <source>
        <dbReference type="SAM" id="MobiDB-lite"/>
    </source>
</evidence>
<gene>
    <name evidence="2" type="ORF">FF100_03015</name>
</gene>
<protein>
    <submittedName>
        <fullName evidence="2">Uncharacterized protein</fullName>
    </submittedName>
</protein>
<organism evidence="2 3">
    <name type="scientific">Methylobacterium terricola</name>
    <dbReference type="NCBI Taxonomy" id="2583531"/>
    <lineage>
        <taxon>Bacteria</taxon>
        <taxon>Pseudomonadati</taxon>
        <taxon>Pseudomonadota</taxon>
        <taxon>Alphaproteobacteria</taxon>
        <taxon>Hyphomicrobiales</taxon>
        <taxon>Methylobacteriaceae</taxon>
        <taxon>Methylobacterium</taxon>
    </lineage>
</organism>
<dbReference type="Proteomes" id="UP000305267">
    <property type="component" value="Unassembled WGS sequence"/>
</dbReference>
<keyword evidence="3" id="KW-1185">Reference proteome</keyword>
<dbReference type="EMBL" id="VDDA01000001">
    <property type="protein sequence ID" value="TNC16240.1"/>
    <property type="molecule type" value="Genomic_DNA"/>
</dbReference>
<name>A0A5C4LPT4_9HYPH</name>
<sequence length="78" mass="8040">MPVAVICVSLPDLASRAGASGFEAGLGLVAWSSWSGWRGRFLGVAQVVNPPPSAGEGGPAVRPGRERGTTLPERSEPR</sequence>
<proteinExistence type="predicted"/>
<reference evidence="2 3" key="1">
    <citation type="submission" date="2019-06" db="EMBL/GenBank/DDBJ databases">
        <title>Genome of Methylobacterium sp. 17Sr1-39.</title>
        <authorList>
            <person name="Seo T."/>
        </authorList>
    </citation>
    <scope>NUCLEOTIDE SEQUENCE [LARGE SCALE GENOMIC DNA]</scope>
    <source>
        <strain evidence="2 3">17Sr1-39</strain>
    </source>
</reference>
<accession>A0A5C4LPT4</accession>
<feature type="compositionally biased region" description="Basic and acidic residues" evidence="1">
    <location>
        <begin position="63"/>
        <end position="78"/>
    </location>
</feature>